<accession>A0A151IHP4</accession>
<dbReference type="Proteomes" id="UP000078542">
    <property type="component" value="Unassembled WGS sequence"/>
</dbReference>
<organism evidence="1 2">
    <name type="scientific">Cyphomyrmex costatus</name>
    <dbReference type="NCBI Taxonomy" id="456900"/>
    <lineage>
        <taxon>Eukaryota</taxon>
        <taxon>Metazoa</taxon>
        <taxon>Ecdysozoa</taxon>
        <taxon>Arthropoda</taxon>
        <taxon>Hexapoda</taxon>
        <taxon>Insecta</taxon>
        <taxon>Pterygota</taxon>
        <taxon>Neoptera</taxon>
        <taxon>Endopterygota</taxon>
        <taxon>Hymenoptera</taxon>
        <taxon>Apocrita</taxon>
        <taxon>Aculeata</taxon>
        <taxon>Formicoidea</taxon>
        <taxon>Formicidae</taxon>
        <taxon>Myrmicinae</taxon>
        <taxon>Cyphomyrmex</taxon>
    </lineage>
</organism>
<dbReference type="STRING" id="456900.A0A151IHP4"/>
<evidence type="ECO:0000313" key="2">
    <source>
        <dbReference type="Proteomes" id="UP000078542"/>
    </source>
</evidence>
<reference evidence="1 2" key="1">
    <citation type="submission" date="2016-03" db="EMBL/GenBank/DDBJ databases">
        <title>Cyphomyrmex costatus WGS genome.</title>
        <authorList>
            <person name="Nygaard S."/>
            <person name="Hu H."/>
            <person name="Boomsma J."/>
            <person name="Zhang G."/>
        </authorList>
    </citation>
    <scope>NUCLEOTIDE SEQUENCE [LARGE SCALE GENOMIC DNA]</scope>
    <source>
        <strain evidence="1">MS0001</strain>
        <tissue evidence="1">Whole body</tissue>
    </source>
</reference>
<dbReference type="EMBL" id="KQ977586">
    <property type="protein sequence ID" value="KYN01671.1"/>
    <property type="molecule type" value="Genomic_DNA"/>
</dbReference>
<name>A0A151IHP4_9HYME</name>
<dbReference type="InterPro" id="IPR005312">
    <property type="entry name" value="DUF1759"/>
</dbReference>
<dbReference type="PANTHER" id="PTHR22954">
    <property type="entry name" value="RETROVIRAL PROTEASE-RELATED"/>
    <property type="match status" value="1"/>
</dbReference>
<dbReference type="PANTHER" id="PTHR22954:SF3">
    <property type="entry name" value="PROTEIN CBG08539"/>
    <property type="match status" value="1"/>
</dbReference>
<dbReference type="Pfam" id="PF03564">
    <property type="entry name" value="DUF1759"/>
    <property type="match status" value="1"/>
</dbReference>
<keyword evidence="2" id="KW-1185">Reference proteome</keyword>
<dbReference type="AlphaFoldDB" id="A0A151IHP4"/>
<sequence>METIDELKRQRTTLKARATRFKTFLENYQDSFENRLILEVRLEKYNDLWHEYHVLQTKIDAILSDSDVTDRERFEEAFFTVQAAARSKLVQHSVNRVESRSVHQAEQHVQDAPNAINNKTVRLPVITLPNFSGSYEQWQQFNDTFRALVHDNPNLTAVQKFYYLKSALSGSASQVIESLQTTNENYDIALELLTNRFSNLRLTIHHHIHELFSTPPIPKESAELLRALLDNFQKHLRVLQQLKEPVDK</sequence>
<proteinExistence type="predicted"/>
<gene>
    <name evidence="1" type="ORF">ALC62_07500</name>
</gene>
<evidence type="ECO:0000313" key="1">
    <source>
        <dbReference type="EMBL" id="KYN01671.1"/>
    </source>
</evidence>
<protein>
    <submittedName>
        <fullName evidence="1">Uncharacterized protein</fullName>
    </submittedName>
</protein>